<feature type="transmembrane region" description="Helical" evidence="7">
    <location>
        <begin position="171"/>
        <end position="192"/>
    </location>
</feature>
<feature type="transmembrane region" description="Helical" evidence="7">
    <location>
        <begin position="84"/>
        <end position="103"/>
    </location>
</feature>
<dbReference type="NCBIfam" id="TIGR00711">
    <property type="entry name" value="efflux_EmrB"/>
    <property type="match status" value="1"/>
</dbReference>
<keyword evidence="10" id="KW-1185">Reference proteome</keyword>
<keyword evidence="4 7" id="KW-0812">Transmembrane</keyword>
<evidence type="ECO:0000256" key="4">
    <source>
        <dbReference type="ARBA" id="ARBA00022692"/>
    </source>
</evidence>
<dbReference type="Gene3D" id="1.20.1250.20">
    <property type="entry name" value="MFS general substrate transporter like domains"/>
    <property type="match status" value="1"/>
</dbReference>
<evidence type="ECO:0000256" key="7">
    <source>
        <dbReference type="SAM" id="Phobius"/>
    </source>
</evidence>
<keyword evidence="6 7" id="KW-0472">Membrane</keyword>
<keyword evidence="3" id="KW-1003">Cell membrane</keyword>
<gene>
    <name evidence="9" type="ORF">ACFOZ9_03540</name>
</gene>
<feature type="transmembrane region" description="Helical" evidence="7">
    <location>
        <begin position="144"/>
        <end position="165"/>
    </location>
</feature>
<feature type="transmembrane region" description="Helical" evidence="7">
    <location>
        <begin position="335"/>
        <end position="352"/>
    </location>
</feature>
<feature type="transmembrane region" description="Helical" evidence="7">
    <location>
        <begin position="233"/>
        <end position="253"/>
    </location>
</feature>
<feature type="transmembrane region" description="Helical" evidence="7">
    <location>
        <begin position="56"/>
        <end position="72"/>
    </location>
</feature>
<dbReference type="InterPro" id="IPR036259">
    <property type="entry name" value="MFS_trans_sf"/>
</dbReference>
<dbReference type="Pfam" id="PF07690">
    <property type="entry name" value="MFS_1"/>
    <property type="match status" value="1"/>
</dbReference>
<dbReference type="Gene3D" id="1.20.1720.10">
    <property type="entry name" value="Multidrug resistance protein D"/>
    <property type="match status" value="1"/>
</dbReference>
<comment type="caution">
    <text evidence="9">The sequence shown here is derived from an EMBL/GenBank/DDBJ whole genome shotgun (WGS) entry which is preliminary data.</text>
</comment>
<feature type="transmembrane region" description="Helical" evidence="7">
    <location>
        <begin position="364"/>
        <end position="387"/>
    </location>
</feature>
<evidence type="ECO:0000256" key="5">
    <source>
        <dbReference type="ARBA" id="ARBA00022989"/>
    </source>
</evidence>
<evidence type="ECO:0000259" key="8">
    <source>
        <dbReference type="PROSITE" id="PS50850"/>
    </source>
</evidence>
<evidence type="ECO:0000313" key="9">
    <source>
        <dbReference type="EMBL" id="MFC4425272.1"/>
    </source>
</evidence>
<dbReference type="InterPro" id="IPR011701">
    <property type="entry name" value="MFS"/>
</dbReference>
<feature type="domain" description="Major facilitator superfamily (MFS) profile" evidence="8">
    <location>
        <begin position="18"/>
        <end position="485"/>
    </location>
</feature>
<feature type="transmembrane region" description="Helical" evidence="7">
    <location>
        <begin position="204"/>
        <end position="221"/>
    </location>
</feature>
<keyword evidence="2" id="KW-0813">Transport</keyword>
<keyword evidence="5 7" id="KW-1133">Transmembrane helix</keyword>
<dbReference type="EMBL" id="JBHSEH010000004">
    <property type="protein sequence ID" value="MFC4425272.1"/>
    <property type="molecule type" value="Genomic_DNA"/>
</dbReference>
<dbReference type="InterPro" id="IPR020846">
    <property type="entry name" value="MFS_dom"/>
</dbReference>
<evidence type="ECO:0000256" key="6">
    <source>
        <dbReference type="ARBA" id="ARBA00023136"/>
    </source>
</evidence>
<sequence>MNQDLKPSPAPANRHSLALLVIAAAQLMLVLDDSIANIALPTIQNELGLSASNLPWVVNGYILTFGALLLFGGRAGDLYGRKRVFQLGLALFTLASLFVGLAPNGALLIAARVLQGLGAALTAPNALALIATTFPAGEARNKALAVYGAMSGLGIVAGLLLGGVLTGTVGWRWVFFINIPIGLLVLAGTRTLVDGGRHQGRLDVAGALTSTAGMASLVYAITRGGEHGWTDPLTLAFFAAAALLIPLFLWIQARSAQPLLPLRVFRDRNRWGSYLGMLLLAVGPMGTFYLVTLYMQHILGYSPIRTGLAWLPFAVGIALSSGVVTKLVTRIPPRVLAPVGMLIAGAAVFWLSTMGRDASYALHLLPGIFFTAFGFGMGFVPLTLTGVHGVASQDSGIASALLNAAQQIGVALGLALLATVAVTTTARQLPDALTALYQGRTSGNEELVTRASDALVQGYSSGLAAGALILVVAAVITALVINARPQPSAEESIQTPSH</sequence>
<feature type="transmembrane region" description="Helical" evidence="7">
    <location>
        <begin position="307"/>
        <end position="328"/>
    </location>
</feature>
<dbReference type="Proteomes" id="UP001595998">
    <property type="component" value="Unassembled WGS sequence"/>
</dbReference>
<feature type="transmembrane region" description="Helical" evidence="7">
    <location>
        <begin position="462"/>
        <end position="481"/>
    </location>
</feature>
<dbReference type="PANTHER" id="PTHR42718:SF46">
    <property type="entry name" value="BLR6921 PROTEIN"/>
    <property type="match status" value="1"/>
</dbReference>
<organism evidence="9 10">
    <name type="scientific">Deinococcus navajonensis</name>
    <dbReference type="NCBI Taxonomy" id="309884"/>
    <lineage>
        <taxon>Bacteria</taxon>
        <taxon>Thermotogati</taxon>
        <taxon>Deinococcota</taxon>
        <taxon>Deinococci</taxon>
        <taxon>Deinococcales</taxon>
        <taxon>Deinococcaceae</taxon>
        <taxon>Deinococcus</taxon>
    </lineage>
</organism>
<feature type="transmembrane region" description="Helical" evidence="7">
    <location>
        <begin position="274"/>
        <end position="295"/>
    </location>
</feature>
<dbReference type="PANTHER" id="PTHR42718">
    <property type="entry name" value="MAJOR FACILITATOR SUPERFAMILY MULTIDRUG TRANSPORTER MFSC"/>
    <property type="match status" value="1"/>
</dbReference>
<dbReference type="RefSeq" id="WP_380036470.1">
    <property type="nucleotide sequence ID" value="NZ_JBHSEH010000004.1"/>
</dbReference>
<dbReference type="InterPro" id="IPR004638">
    <property type="entry name" value="EmrB-like"/>
</dbReference>
<name>A0ABV8XL09_9DEIO</name>
<evidence type="ECO:0000256" key="3">
    <source>
        <dbReference type="ARBA" id="ARBA00022475"/>
    </source>
</evidence>
<comment type="subcellular location">
    <subcellularLocation>
        <location evidence="1">Cell membrane</location>
        <topology evidence="1">Multi-pass membrane protein</topology>
    </subcellularLocation>
</comment>
<dbReference type="CDD" id="cd17321">
    <property type="entry name" value="MFS_MMR_MDR_like"/>
    <property type="match status" value="1"/>
</dbReference>
<accession>A0ABV8XL09</accession>
<evidence type="ECO:0000256" key="1">
    <source>
        <dbReference type="ARBA" id="ARBA00004651"/>
    </source>
</evidence>
<feature type="transmembrane region" description="Helical" evidence="7">
    <location>
        <begin position="109"/>
        <end position="132"/>
    </location>
</feature>
<feature type="transmembrane region" description="Helical" evidence="7">
    <location>
        <begin position="408"/>
        <end position="426"/>
    </location>
</feature>
<evidence type="ECO:0000256" key="2">
    <source>
        <dbReference type="ARBA" id="ARBA00022448"/>
    </source>
</evidence>
<protein>
    <submittedName>
        <fullName evidence="9">MFS transporter</fullName>
    </submittedName>
</protein>
<evidence type="ECO:0000313" key="10">
    <source>
        <dbReference type="Proteomes" id="UP001595998"/>
    </source>
</evidence>
<dbReference type="PROSITE" id="PS50850">
    <property type="entry name" value="MFS"/>
    <property type="match status" value="1"/>
</dbReference>
<proteinExistence type="predicted"/>
<reference evidence="10" key="1">
    <citation type="journal article" date="2019" name="Int. J. Syst. Evol. Microbiol.">
        <title>The Global Catalogue of Microorganisms (GCM) 10K type strain sequencing project: providing services to taxonomists for standard genome sequencing and annotation.</title>
        <authorList>
            <consortium name="The Broad Institute Genomics Platform"/>
            <consortium name="The Broad Institute Genome Sequencing Center for Infectious Disease"/>
            <person name="Wu L."/>
            <person name="Ma J."/>
        </authorList>
    </citation>
    <scope>NUCLEOTIDE SEQUENCE [LARGE SCALE GENOMIC DNA]</scope>
    <source>
        <strain evidence="10">CCUG 56029</strain>
    </source>
</reference>
<dbReference type="SUPFAM" id="SSF103473">
    <property type="entry name" value="MFS general substrate transporter"/>
    <property type="match status" value="1"/>
</dbReference>